<protein>
    <submittedName>
        <fullName evidence="1">Unannotated protein</fullName>
    </submittedName>
</protein>
<dbReference type="EMBL" id="CAEZXS010000276">
    <property type="protein sequence ID" value="CAB4716061.1"/>
    <property type="molecule type" value="Genomic_DNA"/>
</dbReference>
<accession>A0A6J6QW08</accession>
<evidence type="ECO:0000313" key="1">
    <source>
        <dbReference type="EMBL" id="CAB4716061.1"/>
    </source>
</evidence>
<name>A0A6J6QW08_9ZZZZ</name>
<gene>
    <name evidence="1" type="ORF">UFOPK2582_01671</name>
</gene>
<organism evidence="1">
    <name type="scientific">freshwater metagenome</name>
    <dbReference type="NCBI Taxonomy" id="449393"/>
    <lineage>
        <taxon>unclassified sequences</taxon>
        <taxon>metagenomes</taxon>
        <taxon>ecological metagenomes</taxon>
    </lineage>
</organism>
<proteinExistence type="predicted"/>
<sequence length="81" mass="8749">MVTCESNIAAVQEQIDCIVDVLAPAQRVTNLCASWRVDVMQRGGTVLGHAHGAVAREIEVHLGWSFGPGGELELNRHSIDL</sequence>
<reference evidence="1" key="1">
    <citation type="submission" date="2020-05" db="EMBL/GenBank/DDBJ databases">
        <authorList>
            <person name="Chiriac C."/>
            <person name="Salcher M."/>
            <person name="Ghai R."/>
            <person name="Kavagutti S V."/>
        </authorList>
    </citation>
    <scope>NUCLEOTIDE SEQUENCE</scope>
</reference>
<dbReference type="AlphaFoldDB" id="A0A6J6QW08"/>